<dbReference type="SUPFAM" id="SSF52096">
    <property type="entry name" value="ClpP/crotonase"/>
    <property type="match status" value="1"/>
</dbReference>
<evidence type="ECO:0000256" key="1">
    <source>
        <dbReference type="SAM" id="MobiDB-lite"/>
    </source>
</evidence>
<dbReference type="RefSeq" id="WP_380848109.1">
    <property type="nucleotide sequence ID" value="NZ_JBHSFP010000031.1"/>
</dbReference>
<name>A0ABV9CRQ5_9ACTN</name>
<sequence length="249" mass="26428">MSPIDLAPLPQAPGAALRVDSERELSPALIAEIHAFCDQAEDARAGTAAVLRLGGAGTARHWPGAVGIDMVSRWEKALRRLERTQIAKIAIVEGVCGGPAFEVLLTSDYRIGAPDARFEVPVSDDSIWAGMAVHRLVSQFGGAFARRMVLFGAEMSAERALETGLLDEMPADAATSAARVAAAAGRLEQAELAIRRRLVHDAAATSFEDALGMHLAACDRTLVRRSDGARPASRQERTGPGAGAKENRR</sequence>
<dbReference type="Pfam" id="PF00378">
    <property type="entry name" value="ECH_1"/>
    <property type="match status" value="1"/>
</dbReference>
<reference evidence="3" key="1">
    <citation type="journal article" date="2019" name="Int. J. Syst. Evol. Microbiol.">
        <title>The Global Catalogue of Microorganisms (GCM) 10K type strain sequencing project: providing services to taxonomists for standard genome sequencing and annotation.</title>
        <authorList>
            <consortium name="The Broad Institute Genomics Platform"/>
            <consortium name="The Broad Institute Genome Sequencing Center for Infectious Disease"/>
            <person name="Wu L."/>
            <person name="Ma J."/>
        </authorList>
    </citation>
    <scope>NUCLEOTIDE SEQUENCE [LARGE SCALE GENOMIC DNA]</scope>
    <source>
        <strain evidence="3">CGMCC 4.7132</strain>
    </source>
</reference>
<keyword evidence="3" id="KW-1185">Reference proteome</keyword>
<protein>
    <submittedName>
        <fullName evidence="2">Enoyl-CoA-hydratase DpgB</fullName>
        <ecNumber evidence="2">4.2.1.17</ecNumber>
    </submittedName>
</protein>
<feature type="region of interest" description="Disordered" evidence="1">
    <location>
        <begin position="225"/>
        <end position="249"/>
    </location>
</feature>
<accession>A0ABV9CRQ5</accession>
<dbReference type="PANTHER" id="PTHR11941">
    <property type="entry name" value="ENOYL-COA HYDRATASE-RELATED"/>
    <property type="match status" value="1"/>
</dbReference>
<dbReference type="Gene3D" id="3.90.226.10">
    <property type="entry name" value="2-enoyl-CoA Hydratase, Chain A, domain 1"/>
    <property type="match status" value="1"/>
</dbReference>
<dbReference type="InterPro" id="IPR053545">
    <property type="entry name" value="Enoyl-CoA_hydratase-like"/>
</dbReference>
<proteinExistence type="predicted"/>
<keyword evidence="2" id="KW-0456">Lyase</keyword>
<dbReference type="GO" id="GO:0004300">
    <property type="term" value="F:enoyl-CoA hydratase activity"/>
    <property type="evidence" value="ECO:0007669"/>
    <property type="project" value="UniProtKB-EC"/>
</dbReference>
<organism evidence="2 3">
    <name type="scientific">Sphaerisporangium dianthi</name>
    <dbReference type="NCBI Taxonomy" id="1436120"/>
    <lineage>
        <taxon>Bacteria</taxon>
        <taxon>Bacillati</taxon>
        <taxon>Actinomycetota</taxon>
        <taxon>Actinomycetes</taxon>
        <taxon>Streptosporangiales</taxon>
        <taxon>Streptosporangiaceae</taxon>
        <taxon>Sphaerisporangium</taxon>
    </lineage>
</organism>
<dbReference type="EC" id="4.2.1.17" evidence="2"/>
<dbReference type="PANTHER" id="PTHR11941:SF54">
    <property type="entry name" value="ENOYL-COA HYDRATASE, MITOCHONDRIAL"/>
    <property type="match status" value="1"/>
</dbReference>
<dbReference type="InterPro" id="IPR001753">
    <property type="entry name" value="Enoyl-CoA_hydra/iso"/>
</dbReference>
<evidence type="ECO:0000313" key="2">
    <source>
        <dbReference type="EMBL" id="MFC4535477.1"/>
    </source>
</evidence>
<dbReference type="InterPro" id="IPR029045">
    <property type="entry name" value="ClpP/crotonase-like_dom_sf"/>
</dbReference>
<gene>
    <name evidence="2" type="primary">dpgB</name>
    <name evidence="2" type="ORF">ACFO60_32335</name>
</gene>
<dbReference type="CDD" id="cd06558">
    <property type="entry name" value="crotonase-like"/>
    <property type="match status" value="1"/>
</dbReference>
<dbReference type="Proteomes" id="UP001596004">
    <property type="component" value="Unassembled WGS sequence"/>
</dbReference>
<comment type="caution">
    <text evidence="2">The sequence shown here is derived from an EMBL/GenBank/DDBJ whole genome shotgun (WGS) entry which is preliminary data.</text>
</comment>
<evidence type="ECO:0000313" key="3">
    <source>
        <dbReference type="Proteomes" id="UP001596004"/>
    </source>
</evidence>
<feature type="compositionally biased region" description="Basic and acidic residues" evidence="1">
    <location>
        <begin position="225"/>
        <end position="237"/>
    </location>
</feature>
<dbReference type="EMBL" id="JBHSFP010000031">
    <property type="protein sequence ID" value="MFC4535477.1"/>
    <property type="molecule type" value="Genomic_DNA"/>
</dbReference>
<dbReference type="NCBIfam" id="NF042431">
    <property type="entry name" value="EnCoAhydt_DpgB"/>
    <property type="match status" value="1"/>
</dbReference>